<protein>
    <submittedName>
        <fullName evidence="1">Uncharacterized protein</fullName>
    </submittedName>
</protein>
<reference evidence="2" key="1">
    <citation type="submission" date="2015-09" db="EMBL/GenBank/DDBJ databases">
        <authorList>
            <person name="Wibberg D."/>
        </authorList>
    </citation>
    <scope>NUCLEOTIDE SEQUENCE [LARGE SCALE GENOMIC DNA]</scope>
    <source>
        <strain evidence="2">SD1D</strain>
    </source>
</reference>
<keyword evidence="2" id="KW-1185">Reference proteome</keyword>
<organism evidence="1 2">
    <name type="scientific">Herbinix luporum</name>
    <dbReference type="NCBI Taxonomy" id="1679721"/>
    <lineage>
        <taxon>Bacteria</taxon>
        <taxon>Bacillati</taxon>
        <taxon>Bacillota</taxon>
        <taxon>Clostridia</taxon>
        <taxon>Lachnospirales</taxon>
        <taxon>Lachnospiraceae</taxon>
        <taxon>Herbinix</taxon>
    </lineage>
</organism>
<sequence length="30" mass="3501">MHWSEVIADKIIKNNPAKDEYICAACSRMY</sequence>
<gene>
    <name evidence="1" type="ORF">SD1D_1422</name>
</gene>
<name>A0A0K8J6I9_9FIRM</name>
<proteinExistence type="predicted"/>
<accession>A0A0K8J6I9</accession>
<dbReference type="KEGG" id="hsd:SD1D_1422"/>
<evidence type="ECO:0000313" key="2">
    <source>
        <dbReference type="Proteomes" id="UP000196053"/>
    </source>
</evidence>
<dbReference type="AlphaFoldDB" id="A0A0K8J6I9"/>
<evidence type="ECO:0000313" key="1">
    <source>
        <dbReference type="EMBL" id="CUH92968.1"/>
    </source>
</evidence>
<dbReference type="Proteomes" id="UP000196053">
    <property type="component" value="Chromosome I"/>
</dbReference>
<dbReference type="EMBL" id="LN879430">
    <property type="protein sequence ID" value="CUH92968.1"/>
    <property type="molecule type" value="Genomic_DNA"/>
</dbReference>